<sequence>MRWRICLQVYSPRMLPWLVLAVMAFNLTRTAGVIAGTGLARAMTATIRSRVIAVAARMARRSRRLVLHLPEGWKWESQWRRLFDHGHSPPVVVSS</sequence>
<dbReference type="STRING" id="196164.gene:10741906"/>
<dbReference type="KEGG" id="cef:CE1490"/>
<evidence type="ECO:0000313" key="2">
    <source>
        <dbReference type="Proteomes" id="UP000001409"/>
    </source>
</evidence>
<dbReference type="AlphaFoldDB" id="Q8FTS0"/>
<keyword evidence="2" id="KW-1185">Reference proteome</keyword>
<reference evidence="1 2" key="1">
    <citation type="journal article" date="2003" name="Genome Res.">
        <title>Comparative complete genome sequence analysis of the amino acid replacements responsible for the thermostability of Corynebacterium efficiens.</title>
        <authorList>
            <person name="Nishio Y."/>
            <person name="Nakamura Y."/>
            <person name="Kawarabayasi Y."/>
            <person name="Usuda Y."/>
            <person name="Kimura E."/>
            <person name="Sugimoto S."/>
            <person name="Matsui K."/>
            <person name="Yamagishi A."/>
            <person name="Kikuchi H."/>
            <person name="Ikeo K."/>
            <person name="Gojobori T."/>
        </authorList>
    </citation>
    <scope>NUCLEOTIDE SEQUENCE [LARGE SCALE GENOMIC DNA]</scope>
    <source>
        <strain evidence="2">DSM 44549 / YS-314 / AJ 12310 / JCM 11189 / NBRC 100395</strain>
    </source>
</reference>
<dbReference type="Proteomes" id="UP000001409">
    <property type="component" value="Chromosome"/>
</dbReference>
<dbReference type="EMBL" id="BA000035">
    <property type="protein sequence ID" value="BAC18301.1"/>
    <property type="molecule type" value="Genomic_DNA"/>
</dbReference>
<organism evidence="1 2">
    <name type="scientific">Corynebacterium efficiens (strain DSM 44549 / YS-314 / AJ 12310 / JCM 11189 / NBRC 100395)</name>
    <dbReference type="NCBI Taxonomy" id="196164"/>
    <lineage>
        <taxon>Bacteria</taxon>
        <taxon>Bacillati</taxon>
        <taxon>Actinomycetota</taxon>
        <taxon>Actinomycetes</taxon>
        <taxon>Mycobacteriales</taxon>
        <taxon>Corynebacteriaceae</taxon>
        <taxon>Corynebacterium</taxon>
    </lineage>
</organism>
<dbReference type="HOGENOM" id="CLU_2368072_0_0_11"/>
<dbReference type="eggNOG" id="COG3385">
    <property type="taxonomic scope" value="Bacteria"/>
</dbReference>
<protein>
    <submittedName>
        <fullName evidence="1">TnpC protein</fullName>
    </submittedName>
</protein>
<evidence type="ECO:0000313" key="1">
    <source>
        <dbReference type="EMBL" id="BAC18301.1"/>
    </source>
</evidence>
<proteinExistence type="predicted"/>
<accession>Q8FTS0</accession>
<name>Q8FTS0_COREF</name>